<evidence type="ECO:0000256" key="7">
    <source>
        <dbReference type="RuleBase" id="RU003954"/>
    </source>
</evidence>
<dbReference type="InterPro" id="IPR022313">
    <property type="entry name" value="Phe/His_NH3-lyase_AS"/>
</dbReference>
<dbReference type="PROSITE" id="PS00488">
    <property type="entry name" value="PAL_HISTIDASE"/>
    <property type="match status" value="1"/>
</dbReference>
<keyword evidence="4 7" id="KW-0456">Lyase</keyword>
<comment type="catalytic activity">
    <reaction evidence="5 8">
        <text>L-histidine = trans-urocanate + NH4(+)</text>
        <dbReference type="Rhea" id="RHEA:21232"/>
        <dbReference type="ChEBI" id="CHEBI:17771"/>
        <dbReference type="ChEBI" id="CHEBI:28938"/>
        <dbReference type="ChEBI" id="CHEBI:57595"/>
        <dbReference type="EC" id="4.3.1.3"/>
    </reaction>
</comment>
<comment type="similarity">
    <text evidence="7">Belongs to the PAL/histidase family.</text>
</comment>
<evidence type="ECO:0000256" key="6">
    <source>
        <dbReference type="NCBIfam" id="TIGR01225"/>
    </source>
</evidence>
<dbReference type="GO" id="GO:0004397">
    <property type="term" value="F:histidine ammonia-lyase activity"/>
    <property type="evidence" value="ECO:0007669"/>
    <property type="project" value="UniProtKB-UniRule"/>
</dbReference>
<evidence type="ECO:0000256" key="1">
    <source>
        <dbReference type="ARBA" id="ARBA00005113"/>
    </source>
</evidence>
<dbReference type="CDD" id="cd00332">
    <property type="entry name" value="PAL-HAL"/>
    <property type="match status" value="1"/>
</dbReference>
<evidence type="ECO:0000256" key="4">
    <source>
        <dbReference type="ARBA" id="ARBA00023239"/>
    </source>
</evidence>
<dbReference type="GO" id="GO:0006548">
    <property type="term" value="P:L-histidine catabolic process"/>
    <property type="evidence" value="ECO:0007669"/>
    <property type="project" value="UniProtKB-UniRule"/>
</dbReference>
<evidence type="ECO:0000313" key="10">
    <source>
        <dbReference type="EMBL" id="NIR74489.1"/>
    </source>
</evidence>
<dbReference type="Gene3D" id="1.10.275.10">
    <property type="entry name" value="Fumarase/aspartase (N-terminal domain)"/>
    <property type="match status" value="1"/>
</dbReference>
<reference evidence="10 11" key="1">
    <citation type="submission" date="2020-01" db="EMBL/GenBank/DDBJ databases">
        <title>Genomes assembled from Gulf of Kutch pelagic sediment metagenomes.</title>
        <authorList>
            <person name="Chandrashekar M."/>
            <person name="Mahajan M.S."/>
            <person name="Dave K.J."/>
            <person name="Vatsa P."/>
            <person name="Nathani N.M."/>
        </authorList>
    </citation>
    <scope>NUCLEOTIDE SEQUENCE [LARGE SCALE GENOMIC DNA]</scope>
    <source>
        <strain evidence="10">KS3-K002</strain>
    </source>
</reference>
<evidence type="ECO:0000256" key="8">
    <source>
        <dbReference type="RuleBase" id="RU004479"/>
    </source>
</evidence>
<dbReference type="InterPro" id="IPR024083">
    <property type="entry name" value="Fumarase/histidase_N"/>
</dbReference>
<dbReference type="SUPFAM" id="SSF48557">
    <property type="entry name" value="L-aspartase-like"/>
    <property type="match status" value="1"/>
</dbReference>
<dbReference type="Pfam" id="PF00221">
    <property type="entry name" value="Lyase_aromatic"/>
    <property type="match status" value="1"/>
</dbReference>
<evidence type="ECO:0000256" key="9">
    <source>
        <dbReference type="RuleBase" id="RU004480"/>
    </source>
</evidence>
<dbReference type="AlphaFoldDB" id="A0AAE5CCP9"/>
<dbReference type="Gene3D" id="1.20.200.10">
    <property type="entry name" value="Fumarase/aspartase (Central domain)"/>
    <property type="match status" value="1"/>
</dbReference>
<evidence type="ECO:0000256" key="5">
    <source>
        <dbReference type="ARBA" id="ARBA00049269"/>
    </source>
</evidence>
<dbReference type="NCBIfam" id="TIGR01225">
    <property type="entry name" value="hutH"/>
    <property type="match status" value="1"/>
</dbReference>
<protein>
    <recommendedName>
        <fullName evidence="2 6">Histidine ammonia-lyase</fullName>
        <ecNumber evidence="2 6">4.3.1.3</ecNumber>
    </recommendedName>
</protein>
<evidence type="ECO:0000256" key="3">
    <source>
        <dbReference type="ARBA" id="ARBA00022808"/>
    </source>
</evidence>
<organism evidence="10 11">
    <name type="scientific">Candidatus Kutchimonas denitrificans</name>
    <dbReference type="NCBI Taxonomy" id="3056748"/>
    <lineage>
        <taxon>Bacteria</taxon>
        <taxon>Pseudomonadati</taxon>
        <taxon>Gemmatimonadota</taxon>
        <taxon>Gemmatimonadia</taxon>
        <taxon>Candidatus Palauibacterales</taxon>
        <taxon>Candidatus Palauibacteraceae</taxon>
        <taxon>Candidatus Kutchimonas</taxon>
    </lineage>
</organism>
<comment type="pathway">
    <text evidence="1 8">Amino-acid degradation; L-histidine degradation into L-glutamate; N-formimidoyl-L-glutamate from L-histidine: step 1/3.</text>
</comment>
<keyword evidence="3 8" id="KW-0369">Histidine metabolism</keyword>
<proteinExistence type="inferred from homology"/>
<gene>
    <name evidence="10" type="primary">hutH</name>
    <name evidence="10" type="ORF">GWO12_05185</name>
</gene>
<comment type="caution">
    <text evidence="10">The sequence shown here is derived from an EMBL/GenBank/DDBJ whole genome shotgun (WGS) entry which is preliminary data.</text>
</comment>
<dbReference type="GO" id="GO:0005737">
    <property type="term" value="C:cytoplasm"/>
    <property type="evidence" value="ECO:0007669"/>
    <property type="project" value="UniProtKB-SubCell"/>
</dbReference>
<evidence type="ECO:0000256" key="2">
    <source>
        <dbReference type="ARBA" id="ARBA00012994"/>
    </source>
</evidence>
<evidence type="ECO:0000313" key="11">
    <source>
        <dbReference type="Proteomes" id="UP000702544"/>
    </source>
</evidence>
<sequence length="507" mass="53925">MLEIDGHNLALEDVQRVASGREREVRLAAAARSAIDASRRVIEEALEGGEPVYGVTTGFGRLSEVAVPPERRLEMQENLIRSHASGFGQPLGREISRAVVLLRANSLARGNSGIRRQVVELLLETLAHGIDPVIPEFGSVGASGDLAPLAHVALCLIGEGTVHGDVESEAAGRALERAGLQPVRLREKEGLALINGTQATTAQGVLATLRAEDAIETAELAGAMSLEGLMGTPTPFDERVHLSRPHAGQITSAARLRALLAESEIREAHRHGDPRVHDAYSLRCMPQVHGAAREVLTFVRQVLQVEINSSTDNPLVFAEAGDVVSAGNFHAQLPAQALDFLTIACTDLASISLQRVERLLNPDLSGLPPFLAGEPGVESGFMIAQVAAVDVLSELRVLSHPASVDSVTTSANKEDHVSMGMESARKAWRAVSCLQYVLAVELMCAAQALDLLKPLRPGVGVLAGYELVRQHVEPLAGDRVLGGDVEALKRLVDEGAFRDIVRGLAGS</sequence>
<dbReference type="Proteomes" id="UP000702544">
    <property type="component" value="Unassembled WGS sequence"/>
</dbReference>
<comment type="subcellular location">
    <subcellularLocation>
        <location evidence="9">Cytoplasm</location>
    </subcellularLocation>
</comment>
<dbReference type="InterPro" id="IPR008948">
    <property type="entry name" value="L-Aspartase-like"/>
</dbReference>
<dbReference type="InterPro" id="IPR005921">
    <property type="entry name" value="HutH"/>
</dbReference>
<dbReference type="FunFam" id="1.20.200.10:FF:000003">
    <property type="entry name" value="Histidine ammonia-lyase"/>
    <property type="match status" value="1"/>
</dbReference>
<dbReference type="InterPro" id="IPR001106">
    <property type="entry name" value="Aromatic_Lyase"/>
</dbReference>
<dbReference type="EC" id="4.3.1.3" evidence="2 6"/>
<accession>A0AAE5CCP9</accession>
<dbReference type="EMBL" id="JAACAK010000046">
    <property type="protein sequence ID" value="NIR74489.1"/>
    <property type="molecule type" value="Genomic_DNA"/>
</dbReference>
<dbReference type="PANTHER" id="PTHR10362">
    <property type="entry name" value="HISTIDINE AMMONIA-LYASE"/>
    <property type="match status" value="1"/>
</dbReference>
<dbReference type="NCBIfam" id="NF006871">
    <property type="entry name" value="PRK09367.1"/>
    <property type="match status" value="1"/>
</dbReference>
<dbReference type="FunFam" id="1.10.275.10:FF:000005">
    <property type="entry name" value="Histidine ammonia-lyase"/>
    <property type="match status" value="1"/>
</dbReference>
<name>A0AAE5CCP9_9BACT</name>